<dbReference type="InterPro" id="IPR054496">
    <property type="entry name" value="E217_GP41"/>
</dbReference>
<dbReference type="EMBL" id="CP027169">
    <property type="protein sequence ID" value="AVK04158.1"/>
    <property type="molecule type" value="Genomic_DNA"/>
</dbReference>
<dbReference type="Proteomes" id="UP000238390">
    <property type="component" value="Chromosome"/>
</dbReference>
<protein>
    <recommendedName>
        <fullName evidence="3">Phage protein D</fullName>
    </recommendedName>
</protein>
<sequence>MRLYGRRYRLELSKAGEYLVVEKLRVAFELTKSADSTPNQIRVRIWNLSRERIDQLLRGDFQSARLWAGYEELRLLFLADIIKIGVKREDMDWIVELECGDGDRDYHQSYVSQTLSAGTSSERLVGAALASMPNTSLGQLELPRPQRLPRARVLFGATRDVLSDLAGWQDANWSIQDGQLQILPYDRVLDDELILLSEETGMLGSPQLGDDGLTITCLLNPALRVGGQVRLESRLDWLNGDYKIVRIHYQGDALEQHWKSTVTVVNQQVRGKPGKERGDD</sequence>
<keyword evidence="2" id="KW-1185">Reference proteome</keyword>
<dbReference type="AlphaFoldDB" id="A0A2R3IQH1"/>
<dbReference type="RefSeq" id="WP_034080175.1">
    <property type="nucleotide sequence ID" value="NZ_CP020560.1"/>
</dbReference>
<dbReference type="Pfam" id="PF22759">
    <property type="entry name" value="E217_GP41"/>
    <property type="match status" value="1"/>
</dbReference>
<reference evidence="1 2" key="1">
    <citation type="submission" date="2018-02" db="EMBL/GenBank/DDBJ databases">
        <title>FDA/CDC Antimicrobial Resistant Isolate Bank Genome Sequencing.</title>
        <authorList>
            <person name="Benahmed F.H."/>
            <person name="Lutgring J.D."/>
            <person name="Yoo B."/>
            <person name="Machado M."/>
            <person name="Brown A."/>
            <person name="McAllister G."/>
            <person name="Perry A."/>
            <person name="Halpin A.L."/>
            <person name="Vavikolanu K."/>
            <person name="Ott S."/>
            <person name="Zhao X."/>
            <person name="Tallon L.J."/>
            <person name="Sadzewicz L."/>
            <person name="Aluvathingal J."/>
            <person name="Nadendla S."/>
            <person name="Voskania-kordi A."/>
            <person name="Simonyan V."/>
            <person name="Patel J."/>
            <person name="Shawar R.M."/>
        </authorList>
    </citation>
    <scope>NUCLEOTIDE SEQUENCE [LARGE SCALE GENOMIC DNA]</scope>
    <source>
        <strain evidence="1 2">AR_0356</strain>
    </source>
</reference>
<gene>
    <name evidence="1" type="ORF">CSB93_5818</name>
</gene>
<proteinExistence type="predicted"/>
<name>A0A2R3IQH1_9PSED</name>
<dbReference type="GeneID" id="77222514"/>
<evidence type="ECO:0000313" key="2">
    <source>
        <dbReference type="Proteomes" id="UP000238390"/>
    </source>
</evidence>
<accession>A0A2R3IQH1</accession>
<organism evidence="1 2">
    <name type="scientific">Pseudomonas paraeruginosa</name>
    <dbReference type="NCBI Taxonomy" id="2994495"/>
    <lineage>
        <taxon>Bacteria</taxon>
        <taxon>Pseudomonadati</taxon>
        <taxon>Pseudomonadota</taxon>
        <taxon>Gammaproteobacteria</taxon>
        <taxon>Pseudomonadales</taxon>
        <taxon>Pseudomonadaceae</taxon>
        <taxon>Pseudomonas</taxon>
    </lineage>
</organism>
<evidence type="ECO:0008006" key="3">
    <source>
        <dbReference type="Google" id="ProtNLM"/>
    </source>
</evidence>
<dbReference type="NCBIfam" id="NF047561">
    <property type="entry name" value="orf58_phage_fam"/>
    <property type="match status" value="1"/>
</dbReference>
<evidence type="ECO:0000313" key="1">
    <source>
        <dbReference type="EMBL" id="AVK04158.1"/>
    </source>
</evidence>